<sequence length="97" mass="9750">MADVADAPVDCFGADIEEGSDGDLGQGVSLVEDCGQQPVGESEDRAAPGAAVTFDAWAVAASFVQFLFALVLVECGQRGDDGPPVDTPTATDCVSGA</sequence>
<gene>
    <name evidence="2" type="ORF">ACFO9E_25075</name>
</gene>
<keyword evidence="3" id="KW-1185">Reference proteome</keyword>
<name>A0ABV9G9S9_9ACTN</name>
<evidence type="ECO:0000256" key="1">
    <source>
        <dbReference type="SAM" id="MobiDB-lite"/>
    </source>
</evidence>
<feature type="compositionally biased region" description="Polar residues" evidence="1">
    <location>
        <begin position="88"/>
        <end position="97"/>
    </location>
</feature>
<reference evidence="3" key="1">
    <citation type="journal article" date="2019" name="Int. J. Syst. Evol. Microbiol.">
        <title>The Global Catalogue of Microorganisms (GCM) 10K type strain sequencing project: providing services to taxonomists for standard genome sequencing and annotation.</title>
        <authorList>
            <consortium name="The Broad Institute Genomics Platform"/>
            <consortium name="The Broad Institute Genome Sequencing Center for Infectious Disease"/>
            <person name="Wu L."/>
            <person name="Ma J."/>
        </authorList>
    </citation>
    <scope>NUCLEOTIDE SEQUENCE [LARGE SCALE GENOMIC DNA]</scope>
    <source>
        <strain evidence="3">CGMCC 4.7139</strain>
    </source>
</reference>
<dbReference type="EMBL" id="JBHSFE010000020">
    <property type="protein sequence ID" value="MFC4611040.1"/>
    <property type="molecule type" value="Genomic_DNA"/>
</dbReference>
<protein>
    <submittedName>
        <fullName evidence="2">Uncharacterized protein</fullName>
    </submittedName>
</protein>
<comment type="caution">
    <text evidence="2">The sequence shown here is derived from an EMBL/GenBank/DDBJ whole genome shotgun (WGS) entry which is preliminary data.</text>
</comment>
<proteinExistence type="predicted"/>
<organism evidence="2 3">
    <name type="scientific">Streptomyces maoxianensis</name>
    <dbReference type="NCBI Taxonomy" id="1459942"/>
    <lineage>
        <taxon>Bacteria</taxon>
        <taxon>Bacillati</taxon>
        <taxon>Actinomycetota</taxon>
        <taxon>Actinomycetes</taxon>
        <taxon>Kitasatosporales</taxon>
        <taxon>Streptomycetaceae</taxon>
        <taxon>Streptomyces</taxon>
    </lineage>
</organism>
<dbReference type="Proteomes" id="UP001595993">
    <property type="component" value="Unassembled WGS sequence"/>
</dbReference>
<dbReference type="RefSeq" id="WP_381199675.1">
    <property type="nucleotide sequence ID" value="NZ_JBHSFE010000020.1"/>
</dbReference>
<evidence type="ECO:0000313" key="2">
    <source>
        <dbReference type="EMBL" id="MFC4611040.1"/>
    </source>
</evidence>
<feature type="region of interest" description="Disordered" evidence="1">
    <location>
        <begin position="78"/>
        <end position="97"/>
    </location>
</feature>
<accession>A0ABV9G9S9</accession>
<evidence type="ECO:0000313" key="3">
    <source>
        <dbReference type="Proteomes" id="UP001595993"/>
    </source>
</evidence>